<evidence type="ECO:0000313" key="3">
    <source>
        <dbReference type="EnsemblPlants" id="TuG1812G0400002028.01.T01"/>
    </source>
</evidence>
<dbReference type="SUPFAM" id="SSF81383">
    <property type="entry name" value="F-box domain"/>
    <property type="match status" value="1"/>
</dbReference>
<dbReference type="Gramene" id="TuG1812G0400002028.01.T01">
    <property type="protein sequence ID" value="TuG1812G0400002028.01.T01"/>
    <property type="gene ID" value="TuG1812G0400002028.01"/>
</dbReference>
<dbReference type="PANTHER" id="PTHR32133:SF279">
    <property type="entry name" value="F-BOX DOMAIN-CONTAINING PROTEIN"/>
    <property type="match status" value="1"/>
</dbReference>
<dbReference type="PANTHER" id="PTHR32133">
    <property type="entry name" value="OS07G0120400 PROTEIN"/>
    <property type="match status" value="1"/>
</dbReference>
<accession>A0A8R7Q5R3</accession>
<evidence type="ECO:0000313" key="4">
    <source>
        <dbReference type="Proteomes" id="UP000015106"/>
    </source>
</evidence>
<evidence type="ECO:0000259" key="1">
    <source>
        <dbReference type="Pfam" id="PF12937"/>
    </source>
</evidence>
<dbReference type="EnsemblPlants" id="TuG1812G0400002028.01.T01">
    <property type="protein sequence ID" value="TuG1812G0400002028.01.T01"/>
    <property type="gene ID" value="TuG1812G0400002028.01"/>
</dbReference>
<protein>
    <recommendedName>
        <fullName evidence="5">F-box domain-containing protein</fullName>
    </recommendedName>
</protein>
<organism evidence="3 4">
    <name type="scientific">Triticum urartu</name>
    <name type="common">Red wild einkorn</name>
    <name type="synonym">Crithodium urartu</name>
    <dbReference type="NCBI Taxonomy" id="4572"/>
    <lineage>
        <taxon>Eukaryota</taxon>
        <taxon>Viridiplantae</taxon>
        <taxon>Streptophyta</taxon>
        <taxon>Embryophyta</taxon>
        <taxon>Tracheophyta</taxon>
        <taxon>Spermatophyta</taxon>
        <taxon>Magnoliopsida</taxon>
        <taxon>Liliopsida</taxon>
        <taxon>Poales</taxon>
        <taxon>Poaceae</taxon>
        <taxon>BOP clade</taxon>
        <taxon>Pooideae</taxon>
        <taxon>Triticodae</taxon>
        <taxon>Triticeae</taxon>
        <taxon>Triticinae</taxon>
        <taxon>Triticum</taxon>
    </lineage>
</organism>
<feature type="domain" description="F-box protein AT5G49610-like beta-propeller" evidence="2">
    <location>
        <begin position="104"/>
        <end position="313"/>
    </location>
</feature>
<gene>
    <name evidence="3" type="primary">LOC125554759</name>
</gene>
<dbReference type="AlphaFoldDB" id="A0A8R7Q5R3"/>
<dbReference type="InterPro" id="IPR036047">
    <property type="entry name" value="F-box-like_dom_sf"/>
</dbReference>
<evidence type="ECO:0000259" key="2">
    <source>
        <dbReference type="Pfam" id="PF23635"/>
    </source>
</evidence>
<evidence type="ECO:0008006" key="5">
    <source>
        <dbReference type="Google" id="ProtNLM"/>
    </source>
</evidence>
<name>A0A8R7Q5R3_TRIUA</name>
<dbReference type="Pfam" id="PF12937">
    <property type="entry name" value="F-box-like"/>
    <property type="match status" value="1"/>
</dbReference>
<dbReference type="InterPro" id="IPR056594">
    <property type="entry name" value="AT5G49610-like_b-prop"/>
</dbReference>
<dbReference type="Pfam" id="PF23635">
    <property type="entry name" value="Beta-prop_AT5G49610-like"/>
    <property type="match status" value="1"/>
</dbReference>
<reference evidence="4" key="1">
    <citation type="journal article" date="2013" name="Nature">
        <title>Draft genome of the wheat A-genome progenitor Triticum urartu.</title>
        <authorList>
            <person name="Ling H.Q."/>
            <person name="Zhao S."/>
            <person name="Liu D."/>
            <person name="Wang J."/>
            <person name="Sun H."/>
            <person name="Zhang C."/>
            <person name="Fan H."/>
            <person name="Li D."/>
            <person name="Dong L."/>
            <person name="Tao Y."/>
            <person name="Gao C."/>
            <person name="Wu H."/>
            <person name="Li Y."/>
            <person name="Cui Y."/>
            <person name="Guo X."/>
            <person name="Zheng S."/>
            <person name="Wang B."/>
            <person name="Yu K."/>
            <person name="Liang Q."/>
            <person name="Yang W."/>
            <person name="Lou X."/>
            <person name="Chen J."/>
            <person name="Feng M."/>
            <person name="Jian J."/>
            <person name="Zhang X."/>
            <person name="Luo G."/>
            <person name="Jiang Y."/>
            <person name="Liu J."/>
            <person name="Wang Z."/>
            <person name="Sha Y."/>
            <person name="Zhang B."/>
            <person name="Wu H."/>
            <person name="Tang D."/>
            <person name="Shen Q."/>
            <person name="Xue P."/>
            <person name="Zou S."/>
            <person name="Wang X."/>
            <person name="Liu X."/>
            <person name="Wang F."/>
            <person name="Yang Y."/>
            <person name="An X."/>
            <person name="Dong Z."/>
            <person name="Zhang K."/>
            <person name="Zhang X."/>
            <person name="Luo M.C."/>
            <person name="Dvorak J."/>
            <person name="Tong Y."/>
            <person name="Wang J."/>
            <person name="Yang H."/>
            <person name="Li Z."/>
            <person name="Wang D."/>
            <person name="Zhang A."/>
            <person name="Wang J."/>
        </authorList>
    </citation>
    <scope>NUCLEOTIDE SEQUENCE</scope>
    <source>
        <strain evidence="4">cv. G1812</strain>
    </source>
</reference>
<reference evidence="3" key="3">
    <citation type="submission" date="2022-06" db="UniProtKB">
        <authorList>
            <consortium name="EnsemblPlants"/>
        </authorList>
    </citation>
    <scope>IDENTIFICATION</scope>
</reference>
<dbReference type="Gene3D" id="1.20.1280.50">
    <property type="match status" value="1"/>
</dbReference>
<dbReference type="Proteomes" id="UP000015106">
    <property type="component" value="Chromosome 4"/>
</dbReference>
<feature type="domain" description="F-box" evidence="1">
    <location>
        <begin position="11"/>
        <end position="51"/>
    </location>
</feature>
<keyword evidence="4" id="KW-1185">Reference proteome</keyword>
<sequence length="353" mass="40372">MSISSPLEDEDLLREIFLRLPPLPSTLSRASLVCTRWRRILSDPRFLRRFSRHHPEPPLLGFFKGSRLRYSAFTPILDPPDRIPAESFFVRFLHKHGVDWELLGCRHGLAVMLSESLCEVFVWDPLNGQQHRVPFPPELHDVKRESFCLCSATVMCADDQDGHVHQDCFLSPAFKLVLICTSRDLKTSFSCVYESASGVWGNIVSTSTTDMVLTLRPGILIGRTVYWLFHGREILAFDTERQTLCVIEIPAEAQHVNSWSFQLLRTDDDSVLGLAVKSEPGIHMWEGIHIWERKLNSDGLAGWVLMQKINQLEGIFSCAFRNAEMVGYDEEFNVMILSTYSGDFMLHLKSMQI</sequence>
<reference evidence="3" key="2">
    <citation type="submission" date="2018-03" db="EMBL/GenBank/DDBJ databases">
        <title>The Triticum urartu genome reveals the dynamic nature of wheat genome evolution.</title>
        <authorList>
            <person name="Ling H."/>
            <person name="Ma B."/>
            <person name="Shi X."/>
            <person name="Liu H."/>
            <person name="Dong L."/>
            <person name="Sun H."/>
            <person name="Cao Y."/>
            <person name="Gao Q."/>
            <person name="Zheng S."/>
            <person name="Li Y."/>
            <person name="Yu Y."/>
            <person name="Du H."/>
            <person name="Qi M."/>
            <person name="Li Y."/>
            <person name="Yu H."/>
            <person name="Cui Y."/>
            <person name="Wang N."/>
            <person name="Chen C."/>
            <person name="Wu H."/>
            <person name="Zhao Y."/>
            <person name="Zhang J."/>
            <person name="Li Y."/>
            <person name="Zhou W."/>
            <person name="Zhang B."/>
            <person name="Hu W."/>
            <person name="Eijk M."/>
            <person name="Tang J."/>
            <person name="Witsenboer H."/>
            <person name="Zhao S."/>
            <person name="Li Z."/>
            <person name="Zhang A."/>
            <person name="Wang D."/>
            <person name="Liang C."/>
        </authorList>
    </citation>
    <scope>NUCLEOTIDE SEQUENCE [LARGE SCALE GENOMIC DNA]</scope>
    <source>
        <strain evidence="3">cv. G1812</strain>
    </source>
</reference>
<dbReference type="InterPro" id="IPR001810">
    <property type="entry name" value="F-box_dom"/>
</dbReference>
<proteinExistence type="predicted"/>